<dbReference type="AlphaFoldDB" id="A0A396H2Q3"/>
<proteinExistence type="predicted"/>
<sequence length="78" mass="8982">MAANNFSYSVSLSCIFGGITKTSNRHMTTTYKNSFDSYVLTFFNRKYIHSLKLVDYTENNTKIPIDLVIIGTGIFYFF</sequence>
<accession>A0A396H2Q3</accession>
<protein>
    <submittedName>
        <fullName evidence="1">Uncharacterized protein</fullName>
    </submittedName>
</protein>
<evidence type="ECO:0000313" key="2">
    <source>
        <dbReference type="Proteomes" id="UP000265566"/>
    </source>
</evidence>
<dbReference type="EMBL" id="PSQE01000007">
    <property type="protein sequence ID" value="RHN45177.1"/>
    <property type="molecule type" value="Genomic_DNA"/>
</dbReference>
<gene>
    <name evidence="1" type="ORF">MtrunA17_Chr7g0227521</name>
</gene>
<reference evidence="2" key="1">
    <citation type="journal article" date="2018" name="Nat. Plants">
        <title>Whole-genome landscape of Medicago truncatula symbiotic genes.</title>
        <authorList>
            <person name="Pecrix Y."/>
            <person name="Staton S.E."/>
            <person name="Sallet E."/>
            <person name="Lelandais-Briere C."/>
            <person name="Moreau S."/>
            <person name="Carrere S."/>
            <person name="Blein T."/>
            <person name="Jardinaud M.F."/>
            <person name="Latrasse D."/>
            <person name="Zouine M."/>
            <person name="Zahm M."/>
            <person name="Kreplak J."/>
            <person name="Mayjonade B."/>
            <person name="Satge C."/>
            <person name="Perez M."/>
            <person name="Cauet S."/>
            <person name="Marande W."/>
            <person name="Chantry-Darmon C."/>
            <person name="Lopez-Roques C."/>
            <person name="Bouchez O."/>
            <person name="Berard A."/>
            <person name="Debelle F."/>
            <person name="Munos S."/>
            <person name="Bendahmane A."/>
            <person name="Berges H."/>
            <person name="Niebel A."/>
            <person name="Buitink J."/>
            <person name="Frugier F."/>
            <person name="Benhamed M."/>
            <person name="Crespi M."/>
            <person name="Gouzy J."/>
            <person name="Gamas P."/>
        </authorList>
    </citation>
    <scope>NUCLEOTIDE SEQUENCE [LARGE SCALE GENOMIC DNA]</scope>
    <source>
        <strain evidence="2">cv. Jemalong A17</strain>
    </source>
</reference>
<dbReference type="Gramene" id="rna39400">
    <property type="protein sequence ID" value="RHN45177.1"/>
    <property type="gene ID" value="gene39400"/>
</dbReference>
<dbReference type="Proteomes" id="UP000265566">
    <property type="component" value="Chromosome 7"/>
</dbReference>
<comment type="caution">
    <text evidence="1">The sequence shown here is derived from an EMBL/GenBank/DDBJ whole genome shotgun (WGS) entry which is preliminary data.</text>
</comment>
<evidence type="ECO:0000313" key="1">
    <source>
        <dbReference type="EMBL" id="RHN45177.1"/>
    </source>
</evidence>
<organism evidence="1 2">
    <name type="scientific">Medicago truncatula</name>
    <name type="common">Barrel medic</name>
    <name type="synonym">Medicago tribuloides</name>
    <dbReference type="NCBI Taxonomy" id="3880"/>
    <lineage>
        <taxon>Eukaryota</taxon>
        <taxon>Viridiplantae</taxon>
        <taxon>Streptophyta</taxon>
        <taxon>Embryophyta</taxon>
        <taxon>Tracheophyta</taxon>
        <taxon>Spermatophyta</taxon>
        <taxon>Magnoliopsida</taxon>
        <taxon>eudicotyledons</taxon>
        <taxon>Gunneridae</taxon>
        <taxon>Pentapetalae</taxon>
        <taxon>rosids</taxon>
        <taxon>fabids</taxon>
        <taxon>Fabales</taxon>
        <taxon>Fabaceae</taxon>
        <taxon>Papilionoideae</taxon>
        <taxon>50 kb inversion clade</taxon>
        <taxon>NPAAA clade</taxon>
        <taxon>Hologalegina</taxon>
        <taxon>IRL clade</taxon>
        <taxon>Trifolieae</taxon>
        <taxon>Medicago</taxon>
    </lineage>
</organism>
<name>A0A396H2Q3_MEDTR</name>